<evidence type="ECO:0000313" key="3">
    <source>
        <dbReference type="Proteomes" id="UP001500393"/>
    </source>
</evidence>
<comment type="caution">
    <text evidence="2">The sequence shown here is derived from an EMBL/GenBank/DDBJ whole genome shotgun (WGS) entry which is preliminary data.</text>
</comment>
<evidence type="ECO:0000313" key="2">
    <source>
        <dbReference type="EMBL" id="GAA1616623.1"/>
    </source>
</evidence>
<evidence type="ECO:0000256" key="1">
    <source>
        <dbReference type="SAM" id="MobiDB-lite"/>
    </source>
</evidence>
<sequence>MAGMQGVSKRWQVTERDVAWLAWIGRWRGATSVQVSAEFAGRGESAPKTVVDRRLRGLKEIGLAEMHRMVHDLPSAWSLTREGMNVAGVAGRVLKPRLADFRHDHEVIAIARQVAVDKPSHQLVTEREIRRLETPDGGVLKDPKYSVRMMGTGRSLRWLYPDLVSVSPEGQTWAHELEASRKDSRRLVRLMMAYIYADHITGVRYYAVPQVEATVKAAAAEANAAAAEIGRPRKIFVQPWRDISPRPATSTSRGRALPPEDAYSE</sequence>
<gene>
    <name evidence="2" type="ORF">GCM10009789_83310</name>
</gene>
<protein>
    <recommendedName>
        <fullName evidence="4">Replication-relaxation</fullName>
    </recommendedName>
</protein>
<proteinExistence type="predicted"/>
<name>A0ABP4QSZ1_9ACTN</name>
<dbReference type="Proteomes" id="UP001500393">
    <property type="component" value="Unassembled WGS sequence"/>
</dbReference>
<reference evidence="3" key="1">
    <citation type="journal article" date="2019" name="Int. J. Syst. Evol. Microbiol.">
        <title>The Global Catalogue of Microorganisms (GCM) 10K type strain sequencing project: providing services to taxonomists for standard genome sequencing and annotation.</title>
        <authorList>
            <consortium name="The Broad Institute Genomics Platform"/>
            <consortium name="The Broad Institute Genome Sequencing Center for Infectious Disease"/>
            <person name="Wu L."/>
            <person name="Ma J."/>
        </authorList>
    </citation>
    <scope>NUCLEOTIDE SEQUENCE [LARGE SCALE GENOMIC DNA]</scope>
    <source>
        <strain evidence="3">JCM 14969</strain>
    </source>
</reference>
<keyword evidence="3" id="KW-1185">Reference proteome</keyword>
<organism evidence="2 3">
    <name type="scientific">Kribbella sancticallisti</name>
    <dbReference type="NCBI Taxonomy" id="460087"/>
    <lineage>
        <taxon>Bacteria</taxon>
        <taxon>Bacillati</taxon>
        <taxon>Actinomycetota</taxon>
        <taxon>Actinomycetes</taxon>
        <taxon>Propionibacteriales</taxon>
        <taxon>Kribbellaceae</taxon>
        <taxon>Kribbella</taxon>
    </lineage>
</organism>
<evidence type="ECO:0008006" key="4">
    <source>
        <dbReference type="Google" id="ProtNLM"/>
    </source>
</evidence>
<dbReference type="EMBL" id="BAAAOS010000066">
    <property type="protein sequence ID" value="GAA1616623.1"/>
    <property type="molecule type" value="Genomic_DNA"/>
</dbReference>
<accession>A0ABP4QSZ1</accession>
<feature type="region of interest" description="Disordered" evidence="1">
    <location>
        <begin position="240"/>
        <end position="265"/>
    </location>
</feature>